<dbReference type="RefSeq" id="XP_011305903.1">
    <property type="nucleotide sequence ID" value="XM_011307601.1"/>
</dbReference>
<keyword evidence="2" id="KW-0472">Membrane</keyword>
<organism evidence="3 4">
    <name type="scientific">Fopius arisanus</name>
    <dbReference type="NCBI Taxonomy" id="64838"/>
    <lineage>
        <taxon>Eukaryota</taxon>
        <taxon>Metazoa</taxon>
        <taxon>Ecdysozoa</taxon>
        <taxon>Arthropoda</taxon>
        <taxon>Hexapoda</taxon>
        <taxon>Insecta</taxon>
        <taxon>Pterygota</taxon>
        <taxon>Neoptera</taxon>
        <taxon>Endopterygota</taxon>
        <taxon>Hymenoptera</taxon>
        <taxon>Apocrita</taxon>
        <taxon>Ichneumonoidea</taxon>
        <taxon>Braconidae</taxon>
        <taxon>Opiinae</taxon>
        <taxon>Fopius</taxon>
    </lineage>
</organism>
<name>A0A9R1U384_9HYME</name>
<evidence type="ECO:0000313" key="3">
    <source>
        <dbReference type="Proteomes" id="UP000694866"/>
    </source>
</evidence>
<dbReference type="OrthoDB" id="7696184at2759"/>
<protein>
    <submittedName>
        <fullName evidence="4">Uncharacterized protein</fullName>
    </submittedName>
</protein>
<proteinExistence type="predicted"/>
<accession>A0A9R1U384</accession>
<dbReference type="Proteomes" id="UP000694866">
    <property type="component" value="Unplaced"/>
</dbReference>
<reference evidence="4" key="1">
    <citation type="submission" date="2025-08" db="UniProtKB">
        <authorList>
            <consortium name="RefSeq"/>
        </authorList>
    </citation>
    <scope>IDENTIFICATION</scope>
    <source>
        <strain evidence="4">USDA-PBARC FA_bdor</strain>
        <tissue evidence="4">Whole organism</tissue>
    </source>
</reference>
<evidence type="ECO:0000256" key="2">
    <source>
        <dbReference type="SAM" id="Phobius"/>
    </source>
</evidence>
<keyword evidence="3" id="KW-1185">Reference proteome</keyword>
<feature type="transmembrane region" description="Helical" evidence="2">
    <location>
        <begin position="21"/>
        <end position="42"/>
    </location>
</feature>
<keyword evidence="2" id="KW-1133">Transmembrane helix</keyword>
<sequence length="119" mass="13176">MYNDLLPPRVHEFLDNFESSLCLPILIILVLCTFHFIINHVFDIGCSIASAMEGGRVEMDLDLDESPCQPLATKIKGMFYNAACTMIPGESVNAQTSTPLFSPLPNGRRSNAKRGETRT</sequence>
<evidence type="ECO:0000256" key="1">
    <source>
        <dbReference type="SAM" id="MobiDB-lite"/>
    </source>
</evidence>
<dbReference type="AlphaFoldDB" id="A0A9R1U384"/>
<keyword evidence="2" id="KW-0812">Transmembrane</keyword>
<gene>
    <name evidence="4" type="primary">LOC105268232</name>
</gene>
<evidence type="ECO:0000313" key="4">
    <source>
        <dbReference type="RefSeq" id="XP_011305903.1"/>
    </source>
</evidence>
<dbReference type="KEGG" id="fas:105268232"/>
<feature type="region of interest" description="Disordered" evidence="1">
    <location>
        <begin position="96"/>
        <end position="119"/>
    </location>
</feature>
<dbReference type="GeneID" id="105268232"/>